<feature type="signal peptide" evidence="1">
    <location>
        <begin position="1"/>
        <end position="18"/>
    </location>
</feature>
<proteinExistence type="predicted"/>
<accession>A0A0B0MK25</accession>
<evidence type="ECO:0000256" key="1">
    <source>
        <dbReference type="SAM" id="SignalP"/>
    </source>
</evidence>
<feature type="chain" id="PRO_5002055969" evidence="1">
    <location>
        <begin position="19"/>
        <end position="58"/>
    </location>
</feature>
<comment type="caution">
    <text evidence="2">The sequence shown here is derived from an EMBL/GenBank/DDBJ whole genome shotgun (WGS) entry which is preliminary data.</text>
</comment>
<keyword evidence="3" id="KW-1185">Reference proteome</keyword>
<reference evidence="3" key="1">
    <citation type="submission" date="2014-09" db="EMBL/GenBank/DDBJ databases">
        <authorList>
            <person name="Mudge J."/>
            <person name="Ramaraj T."/>
            <person name="Lindquist I.E."/>
            <person name="Bharti A.K."/>
            <person name="Sundararajan A."/>
            <person name="Cameron C.T."/>
            <person name="Woodward J.E."/>
            <person name="May G.D."/>
            <person name="Brubaker C."/>
            <person name="Broadhvest J."/>
            <person name="Wilkins T.A."/>
        </authorList>
    </citation>
    <scope>NUCLEOTIDE SEQUENCE</scope>
    <source>
        <strain evidence="3">cv. AKA8401</strain>
    </source>
</reference>
<sequence>MVWFIIVLYDKFICISLTKLLESLLCVYLHCFIDIEATRSLGIVEDHHHTIKLYFGTF</sequence>
<dbReference type="EMBL" id="JRRC01172832">
    <property type="protein sequence ID" value="KHG01140.1"/>
    <property type="molecule type" value="Genomic_DNA"/>
</dbReference>
<protein>
    <submittedName>
        <fullName evidence="2">Uncharacterized protein</fullName>
    </submittedName>
</protein>
<keyword evidence="1" id="KW-0732">Signal</keyword>
<gene>
    <name evidence="2" type="ORF">F383_23194</name>
</gene>
<dbReference type="AlphaFoldDB" id="A0A0B0MK25"/>
<dbReference type="Proteomes" id="UP000032142">
    <property type="component" value="Unassembled WGS sequence"/>
</dbReference>
<evidence type="ECO:0000313" key="3">
    <source>
        <dbReference type="Proteomes" id="UP000032142"/>
    </source>
</evidence>
<organism evidence="2 3">
    <name type="scientific">Gossypium arboreum</name>
    <name type="common">Tree cotton</name>
    <name type="synonym">Gossypium nanking</name>
    <dbReference type="NCBI Taxonomy" id="29729"/>
    <lineage>
        <taxon>Eukaryota</taxon>
        <taxon>Viridiplantae</taxon>
        <taxon>Streptophyta</taxon>
        <taxon>Embryophyta</taxon>
        <taxon>Tracheophyta</taxon>
        <taxon>Spermatophyta</taxon>
        <taxon>Magnoliopsida</taxon>
        <taxon>eudicotyledons</taxon>
        <taxon>Gunneridae</taxon>
        <taxon>Pentapetalae</taxon>
        <taxon>rosids</taxon>
        <taxon>malvids</taxon>
        <taxon>Malvales</taxon>
        <taxon>Malvaceae</taxon>
        <taxon>Malvoideae</taxon>
        <taxon>Gossypium</taxon>
    </lineage>
</organism>
<name>A0A0B0MK25_GOSAR</name>
<evidence type="ECO:0000313" key="2">
    <source>
        <dbReference type="EMBL" id="KHG01140.1"/>
    </source>
</evidence>